<proteinExistence type="predicted"/>
<dbReference type="Proteomes" id="UP000198539">
    <property type="component" value="Unassembled WGS sequence"/>
</dbReference>
<evidence type="ECO:0000313" key="1">
    <source>
        <dbReference type="EMBL" id="SDX21252.1"/>
    </source>
</evidence>
<evidence type="ECO:0000313" key="2">
    <source>
        <dbReference type="Proteomes" id="UP000198539"/>
    </source>
</evidence>
<accession>A0A1H2ZUI9</accession>
<gene>
    <name evidence="1" type="ORF">SAMN04488238_10685</name>
</gene>
<dbReference type="AlphaFoldDB" id="A0A1H2ZUI9"/>
<keyword evidence="2" id="KW-1185">Reference proteome</keyword>
<dbReference type="EMBL" id="FNOM01000006">
    <property type="protein sequence ID" value="SDX21252.1"/>
    <property type="molecule type" value="Genomic_DNA"/>
</dbReference>
<name>A0A1H2ZUI9_9RHOB</name>
<organism evidence="1 2">
    <name type="scientific">Roseicitreum antarcticum</name>
    <dbReference type="NCBI Taxonomy" id="564137"/>
    <lineage>
        <taxon>Bacteria</taxon>
        <taxon>Pseudomonadati</taxon>
        <taxon>Pseudomonadota</taxon>
        <taxon>Alphaproteobacteria</taxon>
        <taxon>Rhodobacterales</taxon>
        <taxon>Paracoccaceae</taxon>
        <taxon>Roseicitreum</taxon>
    </lineage>
</organism>
<dbReference type="RefSeq" id="WP_092889476.1">
    <property type="nucleotide sequence ID" value="NZ_CP061498.1"/>
</dbReference>
<protein>
    <submittedName>
        <fullName evidence="1">Uncharacterized protein</fullName>
    </submittedName>
</protein>
<sequence length="322" mass="36001">MIFRYGGSHLKTEFRHSGKYTATTFNIDEVIASLSAQKTLIEEGVNFLAELDPDFDLDRVTVRVESIKTGTLGWDLLIEVYGKYQSNIEDRVTGSLEEMFGIDIPAEYEGIVTLATLAVTYVVARYAYDRVSRSRGETSSTAPIITGDNNVVIQQISSIVGQDPLFIEKALERSLPPSKRRALIPKVADFLRPSKKDKTAKIELQNSPDIEAAALAEFPSDADLKAVDDSTIIDVEGATLDIRGTDRDKINTGWYAIVMNDERFPKRLPMDLYPTVDPEDLAKYQRVLANLAIECERQPDRTLKPKRIHLLSFVAPLSDPDM</sequence>
<reference evidence="1 2" key="1">
    <citation type="submission" date="2016-10" db="EMBL/GenBank/DDBJ databases">
        <authorList>
            <person name="de Groot N.N."/>
        </authorList>
    </citation>
    <scope>NUCLEOTIDE SEQUENCE [LARGE SCALE GENOMIC DNA]</scope>
    <source>
        <strain evidence="1 2">CGMCC 1.8894</strain>
    </source>
</reference>